<organism evidence="1 2">
    <name type="scientific">Brachionus plicatilis</name>
    <name type="common">Marine rotifer</name>
    <name type="synonym">Brachionus muelleri</name>
    <dbReference type="NCBI Taxonomy" id="10195"/>
    <lineage>
        <taxon>Eukaryota</taxon>
        <taxon>Metazoa</taxon>
        <taxon>Spiralia</taxon>
        <taxon>Gnathifera</taxon>
        <taxon>Rotifera</taxon>
        <taxon>Eurotatoria</taxon>
        <taxon>Monogononta</taxon>
        <taxon>Pseudotrocha</taxon>
        <taxon>Ploima</taxon>
        <taxon>Brachionidae</taxon>
        <taxon>Brachionus</taxon>
    </lineage>
</organism>
<dbReference type="AlphaFoldDB" id="A0A3M7PIZ5"/>
<dbReference type="EMBL" id="REGN01010415">
    <property type="protein sequence ID" value="RMZ99086.1"/>
    <property type="molecule type" value="Genomic_DNA"/>
</dbReference>
<evidence type="ECO:0000313" key="2">
    <source>
        <dbReference type="Proteomes" id="UP000276133"/>
    </source>
</evidence>
<keyword evidence="2" id="KW-1185">Reference proteome</keyword>
<accession>A0A3M7PIZ5</accession>
<reference evidence="1 2" key="1">
    <citation type="journal article" date="2018" name="Sci. Rep.">
        <title>Genomic signatures of local adaptation to the degree of environmental predictability in rotifers.</title>
        <authorList>
            <person name="Franch-Gras L."/>
            <person name="Hahn C."/>
            <person name="Garcia-Roger E.M."/>
            <person name="Carmona M.J."/>
            <person name="Serra M."/>
            <person name="Gomez A."/>
        </authorList>
    </citation>
    <scope>NUCLEOTIDE SEQUENCE [LARGE SCALE GENOMIC DNA]</scope>
    <source>
        <strain evidence="1">HYR1</strain>
    </source>
</reference>
<gene>
    <name evidence="1" type="ORF">BpHYR1_044243</name>
</gene>
<dbReference type="Proteomes" id="UP000276133">
    <property type="component" value="Unassembled WGS sequence"/>
</dbReference>
<sequence>MRKEEGGGSHTMWSSTSLKKSCITAINKKSSLIPSPASCKAFAISSAALESPSALITAACFDCSAFSTKNLAFSASCCATCLASTAFILEKIKLQLKCRQELDRIG</sequence>
<name>A0A3M7PIZ5_BRAPC</name>
<protein>
    <submittedName>
        <fullName evidence="1">Uncharacterized protein</fullName>
    </submittedName>
</protein>
<proteinExistence type="predicted"/>
<evidence type="ECO:0000313" key="1">
    <source>
        <dbReference type="EMBL" id="RMZ99086.1"/>
    </source>
</evidence>
<comment type="caution">
    <text evidence="1">The sequence shown here is derived from an EMBL/GenBank/DDBJ whole genome shotgun (WGS) entry which is preliminary data.</text>
</comment>